<dbReference type="PANTHER" id="PTHR20855:SF3">
    <property type="entry name" value="LD03007P"/>
    <property type="match status" value="1"/>
</dbReference>
<evidence type="ECO:0000256" key="3">
    <source>
        <dbReference type="ARBA" id="ARBA00022475"/>
    </source>
</evidence>
<dbReference type="Pfam" id="PF03006">
    <property type="entry name" value="HlyIII"/>
    <property type="match status" value="1"/>
</dbReference>
<comment type="similarity">
    <text evidence="2">Belongs to the UPF0073 (Hly-III) family.</text>
</comment>
<keyword evidence="9" id="KW-1185">Reference proteome</keyword>
<feature type="transmembrane region" description="Helical" evidence="7">
    <location>
        <begin position="12"/>
        <end position="32"/>
    </location>
</feature>
<feature type="transmembrane region" description="Helical" evidence="7">
    <location>
        <begin position="130"/>
        <end position="148"/>
    </location>
</feature>
<evidence type="ECO:0000256" key="6">
    <source>
        <dbReference type="ARBA" id="ARBA00023136"/>
    </source>
</evidence>
<dbReference type="RefSeq" id="WP_376864352.1">
    <property type="nucleotide sequence ID" value="NZ_JBHRYB010000001.1"/>
</dbReference>
<dbReference type="PANTHER" id="PTHR20855">
    <property type="entry name" value="ADIPOR/PROGESTIN RECEPTOR-RELATED"/>
    <property type="match status" value="1"/>
</dbReference>
<evidence type="ECO:0000256" key="1">
    <source>
        <dbReference type="ARBA" id="ARBA00004651"/>
    </source>
</evidence>
<evidence type="ECO:0000313" key="8">
    <source>
        <dbReference type="EMBL" id="MFC3678804.1"/>
    </source>
</evidence>
<comment type="subcellular location">
    <subcellularLocation>
        <location evidence="1">Cell membrane</location>
        <topology evidence="1">Multi-pass membrane protein</topology>
    </subcellularLocation>
</comment>
<feature type="transmembrane region" description="Helical" evidence="7">
    <location>
        <begin position="193"/>
        <end position="214"/>
    </location>
</feature>
<dbReference type="InterPro" id="IPR004254">
    <property type="entry name" value="AdipoR/HlyIII-related"/>
</dbReference>
<dbReference type="EMBL" id="JBHRYB010000001">
    <property type="protein sequence ID" value="MFC3678804.1"/>
    <property type="molecule type" value="Genomic_DNA"/>
</dbReference>
<keyword evidence="4 7" id="KW-0812">Transmembrane</keyword>
<dbReference type="InterPro" id="IPR005744">
    <property type="entry name" value="Hy-lIII"/>
</dbReference>
<keyword evidence="5 7" id="KW-1133">Transmembrane helix</keyword>
<feature type="transmembrane region" description="Helical" evidence="7">
    <location>
        <begin position="38"/>
        <end position="61"/>
    </location>
</feature>
<gene>
    <name evidence="8" type="ORF">ACFOMG_01600</name>
</gene>
<name>A0ABV7VMV4_9GAMM</name>
<evidence type="ECO:0000313" key="9">
    <source>
        <dbReference type="Proteomes" id="UP001595722"/>
    </source>
</evidence>
<evidence type="ECO:0000256" key="7">
    <source>
        <dbReference type="SAM" id="Phobius"/>
    </source>
</evidence>
<dbReference type="Proteomes" id="UP001595722">
    <property type="component" value="Unassembled WGS sequence"/>
</dbReference>
<accession>A0ABV7VMV4</accession>
<proteinExistence type="inferred from homology"/>
<reference evidence="9" key="1">
    <citation type="journal article" date="2019" name="Int. J. Syst. Evol. Microbiol.">
        <title>The Global Catalogue of Microorganisms (GCM) 10K type strain sequencing project: providing services to taxonomists for standard genome sequencing and annotation.</title>
        <authorList>
            <consortium name="The Broad Institute Genomics Platform"/>
            <consortium name="The Broad Institute Genome Sequencing Center for Infectious Disease"/>
            <person name="Wu L."/>
            <person name="Ma J."/>
        </authorList>
    </citation>
    <scope>NUCLEOTIDE SEQUENCE [LARGE SCALE GENOMIC DNA]</scope>
    <source>
        <strain evidence="9">KCTC 42424</strain>
    </source>
</reference>
<evidence type="ECO:0000256" key="2">
    <source>
        <dbReference type="ARBA" id="ARBA00008488"/>
    </source>
</evidence>
<evidence type="ECO:0000256" key="4">
    <source>
        <dbReference type="ARBA" id="ARBA00022692"/>
    </source>
</evidence>
<organism evidence="8 9">
    <name type="scientific">Bacterioplanoides pacificum</name>
    <dbReference type="NCBI Taxonomy" id="1171596"/>
    <lineage>
        <taxon>Bacteria</taxon>
        <taxon>Pseudomonadati</taxon>
        <taxon>Pseudomonadota</taxon>
        <taxon>Gammaproteobacteria</taxon>
        <taxon>Oceanospirillales</taxon>
        <taxon>Oceanospirillaceae</taxon>
        <taxon>Bacterioplanoides</taxon>
    </lineage>
</organism>
<keyword evidence="3" id="KW-1003">Cell membrane</keyword>
<evidence type="ECO:0000256" key="5">
    <source>
        <dbReference type="ARBA" id="ARBA00022989"/>
    </source>
</evidence>
<feature type="transmembrane region" description="Helical" evidence="7">
    <location>
        <begin position="104"/>
        <end position="123"/>
    </location>
</feature>
<dbReference type="NCBIfam" id="TIGR01065">
    <property type="entry name" value="hlyIII"/>
    <property type="match status" value="1"/>
</dbReference>
<keyword evidence="6 7" id="KW-0472">Membrane</keyword>
<feature type="transmembrane region" description="Helical" evidence="7">
    <location>
        <begin position="81"/>
        <end position="98"/>
    </location>
</feature>
<protein>
    <submittedName>
        <fullName evidence="8">Hemolysin III family protein</fullName>
    </submittedName>
</protein>
<feature type="transmembrane region" description="Helical" evidence="7">
    <location>
        <begin position="160"/>
        <end position="181"/>
    </location>
</feature>
<comment type="caution">
    <text evidence="8">The sequence shown here is derived from an EMBL/GenBank/DDBJ whole genome shotgun (WGS) entry which is preliminary data.</text>
</comment>
<sequence length="220" mass="24510">MHSVFRDPISGLTHLAGAIFAIVALCILSVQAALHGNIWHMVSFAIFGTTMLLMFASSALYHLIHASDAAIRWLKRIDHMAIFLMIAGTYTPICLIPLNGTTGWILFASVWGLAVAGIVLKLAWISAPRWLSTVIYLAMGWMVVFAAGPAMETIPQPAQWWMLYGGISYTLGAIVYGLKWPDPWPRWFGFHEIWHLFVMAGVFCHFWAIAFYMADIPVPG</sequence>